<feature type="domain" description="TnsA endonuclease N-terminal" evidence="2">
    <location>
        <begin position="50"/>
        <end position="130"/>
    </location>
</feature>
<dbReference type="Proteomes" id="UP001056837">
    <property type="component" value="Chromosome"/>
</dbReference>
<name>A0AAE9SGC5_9FLAO</name>
<dbReference type="InterPro" id="IPR014833">
    <property type="entry name" value="TnsA_N"/>
</dbReference>
<sequence>MALIFKKRVREINCKYSSLSGQISSRKINDTVQFESSLERDFIYLLEFDTQVKRYLEQPIEIFYKDSFGVYRKYIPDFIITYHDKFRKDEVVEIKYVKDLRENKNQLDLKFKAAREFCKKNNLLFKICTDKDIRDDNALFLNNIKFLGRYRDYFDKIDYKATGLVFDTSYAVMLMNKASESRNSTINSLISTITKDKNKRAELIFLMWYLVANNFISCDLRRRLSLDSKIWID</sequence>
<feature type="domain" description="TnsA endonuclease C-terminal" evidence="1">
    <location>
        <begin position="139"/>
        <end position="220"/>
    </location>
</feature>
<dbReference type="RefSeq" id="WP_253679043.1">
    <property type="nucleotide sequence ID" value="NZ_CP050861.1"/>
</dbReference>
<dbReference type="Pfam" id="PF08721">
    <property type="entry name" value="Tn7_Tnp_TnsA_C"/>
    <property type="match status" value="1"/>
</dbReference>
<gene>
    <name evidence="3" type="ORF">HER15_08040</name>
</gene>
<reference evidence="3" key="1">
    <citation type="submission" date="2020-04" db="EMBL/GenBank/DDBJ databases">
        <title>Tenacibaculum mesophilum bac2.</title>
        <authorList>
            <person name="Li M."/>
        </authorList>
    </citation>
    <scope>NUCLEOTIDE SEQUENCE</scope>
    <source>
        <strain evidence="3">Bac2</strain>
    </source>
</reference>
<evidence type="ECO:0000259" key="2">
    <source>
        <dbReference type="Pfam" id="PF08722"/>
    </source>
</evidence>
<evidence type="ECO:0000259" key="1">
    <source>
        <dbReference type="Pfam" id="PF08721"/>
    </source>
</evidence>
<evidence type="ECO:0000313" key="4">
    <source>
        <dbReference type="Proteomes" id="UP001056837"/>
    </source>
</evidence>
<dbReference type="InterPro" id="IPR014832">
    <property type="entry name" value="TnsA_C"/>
</dbReference>
<accession>A0AAE9SGC5</accession>
<dbReference type="Gene3D" id="3.40.1350.10">
    <property type="match status" value="1"/>
</dbReference>
<proteinExistence type="predicted"/>
<dbReference type="AlphaFoldDB" id="A0AAE9SGC5"/>
<evidence type="ECO:0008006" key="5">
    <source>
        <dbReference type="Google" id="ProtNLM"/>
    </source>
</evidence>
<evidence type="ECO:0000313" key="3">
    <source>
        <dbReference type="EMBL" id="UTD15418.1"/>
    </source>
</evidence>
<dbReference type="GO" id="GO:0003676">
    <property type="term" value="F:nucleic acid binding"/>
    <property type="evidence" value="ECO:0007669"/>
    <property type="project" value="InterPro"/>
</dbReference>
<dbReference type="EMBL" id="CP050861">
    <property type="protein sequence ID" value="UTD15418.1"/>
    <property type="molecule type" value="Genomic_DNA"/>
</dbReference>
<organism evidence="3 4">
    <name type="scientific">Tenacibaculum mesophilum</name>
    <dbReference type="NCBI Taxonomy" id="104268"/>
    <lineage>
        <taxon>Bacteria</taxon>
        <taxon>Pseudomonadati</taxon>
        <taxon>Bacteroidota</taxon>
        <taxon>Flavobacteriia</taxon>
        <taxon>Flavobacteriales</taxon>
        <taxon>Flavobacteriaceae</taxon>
        <taxon>Tenacibaculum</taxon>
    </lineage>
</organism>
<dbReference type="Pfam" id="PF08722">
    <property type="entry name" value="Tn7_TnsA-like_N"/>
    <property type="match status" value="1"/>
</dbReference>
<protein>
    <recommendedName>
        <fullName evidence="5">TnsA endonuclease N terminal</fullName>
    </recommendedName>
</protein>
<dbReference type="InterPro" id="IPR011856">
    <property type="entry name" value="tRNA_endonuc-like_dom_sf"/>
</dbReference>